<dbReference type="InterPro" id="IPR010233">
    <property type="entry name" value="UbiG_MeTrfase"/>
</dbReference>
<dbReference type="PANTHER" id="PTHR43464:SF19">
    <property type="entry name" value="UBIQUINONE BIOSYNTHESIS O-METHYLTRANSFERASE, MITOCHONDRIAL"/>
    <property type="match status" value="1"/>
</dbReference>
<dbReference type="KEGG" id="stae:HNV11_19625"/>
<dbReference type="EMBL" id="CP053435">
    <property type="protein sequence ID" value="QJW91429.1"/>
    <property type="molecule type" value="Genomic_DNA"/>
</dbReference>
<sequence>MLAEPCTNNTVYDADHDIWWNPDELFFMLKTSVNPARMGYFKRIFQDQNVPVQGRTLLDVGCGGGILAEEFAGLSVTVTGIDPSASSVATARHHAKQQGLPISYSVGAGESLPFADASFDYVSCCDVLEHVQNVDEVLAEISRVLKPGGIFLYDTVNRTWLSWLFLIKIAQDWPRWAFMEPNQHRYERFIKPSELIHKLAANGLLNQNTRGMVGDYNLLKTLYYLRQRTSGRWTFRQLGQCMKMREGRDTNLCYMGWARKK</sequence>
<dbReference type="GO" id="GO:0061542">
    <property type="term" value="F:3-demethylubiquinol 3-O-methyltransferase activity"/>
    <property type="evidence" value="ECO:0007669"/>
    <property type="project" value="InterPro"/>
</dbReference>
<dbReference type="RefSeq" id="WP_171741280.1">
    <property type="nucleotide sequence ID" value="NZ_CP053435.1"/>
</dbReference>
<evidence type="ECO:0000256" key="4">
    <source>
        <dbReference type="ARBA" id="ARBA00022691"/>
    </source>
</evidence>
<reference evidence="6 7" key="1">
    <citation type="submission" date="2020-05" db="EMBL/GenBank/DDBJ databases">
        <title>Genome sequencing of Spirosoma sp. TS118.</title>
        <authorList>
            <person name="Lee J.-H."/>
            <person name="Jeong S."/>
            <person name="Zhao L."/>
            <person name="Jung J.-H."/>
            <person name="Kim M.-K."/>
            <person name="Lim S."/>
        </authorList>
    </citation>
    <scope>NUCLEOTIDE SEQUENCE [LARGE SCALE GENOMIC DNA]</scope>
    <source>
        <strain evidence="6 7">TS118</strain>
    </source>
</reference>
<dbReference type="GO" id="GO:0032259">
    <property type="term" value="P:methylation"/>
    <property type="evidence" value="ECO:0007669"/>
    <property type="project" value="UniProtKB-KW"/>
</dbReference>
<organism evidence="6 7">
    <name type="scientific">Spirosoma taeanense</name>
    <dbReference type="NCBI Taxonomy" id="2735870"/>
    <lineage>
        <taxon>Bacteria</taxon>
        <taxon>Pseudomonadati</taxon>
        <taxon>Bacteroidota</taxon>
        <taxon>Cytophagia</taxon>
        <taxon>Cytophagales</taxon>
        <taxon>Cytophagaceae</taxon>
        <taxon>Spirosoma</taxon>
    </lineage>
</organism>
<feature type="domain" description="Methyltransferase type 11" evidence="5">
    <location>
        <begin position="58"/>
        <end position="152"/>
    </location>
</feature>
<proteinExistence type="predicted"/>
<dbReference type="Pfam" id="PF08241">
    <property type="entry name" value="Methyltransf_11"/>
    <property type="match status" value="1"/>
</dbReference>
<accession>A0A6M5YBT9</accession>
<dbReference type="PANTHER" id="PTHR43464">
    <property type="entry name" value="METHYLTRANSFERASE"/>
    <property type="match status" value="1"/>
</dbReference>
<dbReference type="SUPFAM" id="SSF53335">
    <property type="entry name" value="S-adenosyl-L-methionine-dependent methyltransferases"/>
    <property type="match status" value="1"/>
</dbReference>
<evidence type="ECO:0000256" key="2">
    <source>
        <dbReference type="ARBA" id="ARBA00022679"/>
    </source>
</evidence>
<keyword evidence="4" id="KW-0949">S-adenosyl-L-methionine</keyword>
<keyword evidence="2 6" id="KW-0808">Transferase</keyword>
<keyword evidence="3" id="KW-0831">Ubiquinone biosynthesis</keyword>
<dbReference type="AlphaFoldDB" id="A0A6M5YBT9"/>
<protein>
    <submittedName>
        <fullName evidence="6">3-demethylubiquinone-9 3-O-methyltransferase</fullName>
    </submittedName>
</protein>
<evidence type="ECO:0000259" key="5">
    <source>
        <dbReference type="Pfam" id="PF08241"/>
    </source>
</evidence>
<name>A0A6M5YBT9_9BACT</name>
<dbReference type="Gene3D" id="3.40.50.150">
    <property type="entry name" value="Vaccinia Virus protein VP39"/>
    <property type="match status" value="1"/>
</dbReference>
<gene>
    <name evidence="6" type="primary">ubiG</name>
    <name evidence="6" type="ORF">HNV11_19625</name>
</gene>
<evidence type="ECO:0000256" key="1">
    <source>
        <dbReference type="ARBA" id="ARBA00022603"/>
    </source>
</evidence>
<keyword evidence="7" id="KW-1185">Reference proteome</keyword>
<dbReference type="InterPro" id="IPR029063">
    <property type="entry name" value="SAM-dependent_MTases_sf"/>
</dbReference>
<dbReference type="NCBIfam" id="TIGR01983">
    <property type="entry name" value="UbiG"/>
    <property type="match status" value="1"/>
</dbReference>
<dbReference type="Proteomes" id="UP000502756">
    <property type="component" value="Chromosome"/>
</dbReference>
<dbReference type="GO" id="GO:0010420">
    <property type="term" value="F:polyprenyldihydroxybenzoate methyltransferase activity"/>
    <property type="evidence" value="ECO:0007669"/>
    <property type="project" value="InterPro"/>
</dbReference>
<keyword evidence="1 6" id="KW-0489">Methyltransferase</keyword>
<evidence type="ECO:0000256" key="3">
    <source>
        <dbReference type="ARBA" id="ARBA00022688"/>
    </source>
</evidence>
<evidence type="ECO:0000313" key="6">
    <source>
        <dbReference type="EMBL" id="QJW91429.1"/>
    </source>
</evidence>
<evidence type="ECO:0000313" key="7">
    <source>
        <dbReference type="Proteomes" id="UP000502756"/>
    </source>
</evidence>
<keyword evidence="6" id="KW-0830">Ubiquinone</keyword>
<dbReference type="InterPro" id="IPR013216">
    <property type="entry name" value="Methyltransf_11"/>
</dbReference>
<dbReference type="CDD" id="cd02440">
    <property type="entry name" value="AdoMet_MTases"/>
    <property type="match status" value="1"/>
</dbReference>